<name>A0A5B8RS17_9BURK</name>
<dbReference type="GO" id="GO:0008653">
    <property type="term" value="P:lipopolysaccharide metabolic process"/>
    <property type="evidence" value="ECO:0007669"/>
    <property type="project" value="InterPro"/>
</dbReference>
<dbReference type="KEGG" id="cof:FOZ74_00225"/>
<accession>A0A5B8RS17</accession>
<proteinExistence type="inferred from homology"/>
<dbReference type="OrthoDB" id="507476at2"/>
<dbReference type="InterPro" id="IPR051012">
    <property type="entry name" value="CellSynth/LPSAsmb/PSIAsmb"/>
</dbReference>
<keyword evidence="4" id="KW-0408">Iron</keyword>
<dbReference type="Pfam" id="PF14559">
    <property type="entry name" value="TPR_19"/>
    <property type="match status" value="1"/>
</dbReference>
<keyword evidence="4" id="KW-1003">Cell membrane</keyword>
<evidence type="ECO:0000313" key="7">
    <source>
        <dbReference type="EMBL" id="QEA11598.1"/>
    </source>
</evidence>
<dbReference type="EMBL" id="CP042344">
    <property type="protein sequence ID" value="QEA11598.1"/>
    <property type="molecule type" value="Genomic_DNA"/>
</dbReference>
<keyword evidence="2 4" id="KW-0677">Repeat</keyword>
<feature type="repeat" description="TPR" evidence="5">
    <location>
        <begin position="37"/>
        <end position="70"/>
    </location>
</feature>
<keyword evidence="4" id="KW-1133">Transmembrane helix</keyword>
<feature type="binding site" evidence="4">
    <location>
        <position position="359"/>
    </location>
    <ligand>
        <name>Fe cation</name>
        <dbReference type="ChEBI" id="CHEBI:24875"/>
    </ligand>
</feature>
<dbReference type="InterPro" id="IPR019734">
    <property type="entry name" value="TPR_rpt"/>
</dbReference>
<dbReference type="Pfam" id="PF18073">
    <property type="entry name" value="Zn_ribbon_LapB"/>
    <property type="match status" value="1"/>
</dbReference>
<feature type="binding site" evidence="4">
    <location>
        <position position="370"/>
    </location>
    <ligand>
        <name>Fe cation</name>
        <dbReference type="ChEBI" id="CHEBI:24875"/>
    </ligand>
</feature>
<dbReference type="Pfam" id="PF13176">
    <property type="entry name" value="TPR_7"/>
    <property type="match status" value="1"/>
</dbReference>
<feature type="binding site" evidence="4">
    <location>
        <position position="373"/>
    </location>
    <ligand>
        <name>Fe cation</name>
        <dbReference type="ChEBI" id="CHEBI:24875"/>
    </ligand>
</feature>
<comment type="similarity">
    <text evidence="4">Belongs to the LapB family.</text>
</comment>
<feature type="domain" description="LapB rubredoxin metal binding" evidence="6">
    <location>
        <begin position="354"/>
        <end position="378"/>
    </location>
</feature>
<evidence type="ECO:0000256" key="2">
    <source>
        <dbReference type="ARBA" id="ARBA00022737"/>
    </source>
</evidence>
<keyword evidence="1 4" id="KW-0479">Metal-binding</keyword>
<reference evidence="7 8" key="1">
    <citation type="submission" date="2019-07" db="EMBL/GenBank/DDBJ databases">
        <title>Complete genome sequence of Comamonas sp. NLF 7-7 isolated from livestock.</title>
        <authorList>
            <person name="Kim D.H."/>
            <person name="Kim J.G."/>
        </authorList>
    </citation>
    <scope>NUCLEOTIDE SEQUENCE [LARGE SCALE GENOMIC DNA]</scope>
    <source>
        <strain evidence="7 8">NLF 7-7</strain>
    </source>
</reference>
<keyword evidence="4" id="KW-0997">Cell inner membrane</keyword>
<keyword evidence="3 4" id="KW-0802">TPR repeat</keyword>
<evidence type="ECO:0000256" key="5">
    <source>
        <dbReference type="PROSITE-ProRule" id="PRU00339"/>
    </source>
</evidence>
<dbReference type="GO" id="GO:0009898">
    <property type="term" value="C:cytoplasmic side of plasma membrane"/>
    <property type="evidence" value="ECO:0007669"/>
    <property type="project" value="UniProtKB-UniRule"/>
</dbReference>
<dbReference type="PROSITE" id="PS50005">
    <property type="entry name" value="TPR"/>
    <property type="match status" value="1"/>
</dbReference>
<dbReference type="Proteomes" id="UP000321199">
    <property type="component" value="Chromosome"/>
</dbReference>
<sequence length="387" mass="43089">MEFDSSWLLLGLPLAFVLGWLASRLDLRQSRADSRRAPKAYFKGLNYLLNEQQDQAIDAFIEAVQNDPDTTELHFALGNLFRRRGEYNRAVRVHEHLLSRDDISRGDRERAQHGLALDYLRAGLLDRAEDALRRLEGTPFETQARLALLIIYERSHDWQQASAIARRMQDAHQGDFSVRQAHYLCEQAAGRIARADHEAALELLTQAVAVAPNAPRARLELARLQLQQGAPTTALATLRELASTAPAALPLAATLVVEAAQACGEQQSARAMLQAHYQAQASLDVLDAIIALSVADAGGAGPAQAQDWYADYLEREPSLVVAGKWLAHETLSHEERHPAIQRALDLAAKPLLRYRCAACGFEALQHFWQCPGCQSWDSYPPRRVEEL</sequence>
<dbReference type="PANTHER" id="PTHR45586">
    <property type="entry name" value="TPR REPEAT-CONTAINING PROTEIN PA4667"/>
    <property type="match status" value="1"/>
</dbReference>
<feature type="topological domain" description="Cytoplasmic" evidence="4">
    <location>
        <begin position="24"/>
        <end position="387"/>
    </location>
</feature>
<dbReference type="SMART" id="SM00028">
    <property type="entry name" value="TPR"/>
    <property type="match status" value="4"/>
</dbReference>
<dbReference type="HAMAP" id="MF_00994">
    <property type="entry name" value="LPS_assembly_LapB"/>
    <property type="match status" value="1"/>
</dbReference>
<dbReference type="SUPFAM" id="SSF48452">
    <property type="entry name" value="TPR-like"/>
    <property type="match status" value="1"/>
</dbReference>
<evidence type="ECO:0000313" key="8">
    <source>
        <dbReference type="Proteomes" id="UP000321199"/>
    </source>
</evidence>
<comment type="function">
    <text evidence="4">Modulates cellular lipopolysaccharide (LPS) levels by regulating LpxC, which is involved in lipid A biosynthesis. May act by modulating the proteolytic activity of FtsH towards LpxC. May also coordinate assembly of proteins involved in LPS synthesis at the plasma membrane.</text>
</comment>
<evidence type="ECO:0000256" key="1">
    <source>
        <dbReference type="ARBA" id="ARBA00022723"/>
    </source>
</evidence>
<dbReference type="Gene3D" id="1.25.40.10">
    <property type="entry name" value="Tetratricopeptide repeat domain"/>
    <property type="match status" value="2"/>
</dbReference>
<dbReference type="NCBIfam" id="NF008755">
    <property type="entry name" value="PRK11788.1-3"/>
    <property type="match status" value="1"/>
</dbReference>
<dbReference type="RefSeq" id="WP_146911119.1">
    <property type="nucleotide sequence ID" value="NZ_CP042344.1"/>
</dbReference>
<dbReference type="GO" id="GO:0005506">
    <property type="term" value="F:iron ion binding"/>
    <property type="evidence" value="ECO:0007669"/>
    <property type="project" value="UniProtKB-UniRule"/>
</dbReference>
<protein>
    <recommendedName>
        <fullName evidence="4">Lipopolysaccharide assembly protein B</fullName>
    </recommendedName>
</protein>
<feature type="binding site" evidence="4">
    <location>
        <position position="356"/>
    </location>
    <ligand>
        <name>Fe cation</name>
        <dbReference type="ChEBI" id="CHEBI:24875"/>
    </ligand>
</feature>
<comment type="subcellular location">
    <subcellularLocation>
        <location evidence="4">Cell inner membrane</location>
        <topology evidence="4">Single-pass membrane protein</topology>
        <orientation evidence="4">Cytoplasmic side</orientation>
    </subcellularLocation>
</comment>
<dbReference type="AlphaFoldDB" id="A0A5B8RS17"/>
<evidence type="ECO:0000256" key="3">
    <source>
        <dbReference type="ARBA" id="ARBA00022803"/>
    </source>
</evidence>
<keyword evidence="4" id="KW-0472">Membrane</keyword>
<evidence type="ECO:0000256" key="4">
    <source>
        <dbReference type="HAMAP-Rule" id="MF_00994"/>
    </source>
</evidence>
<dbReference type="InterPro" id="IPR030865">
    <property type="entry name" value="LapB"/>
</dbReference>
<organism evidence="7 8">
    <name type="scientific">Comamonas flocculans</name>
    <dbReference type="NCBI Taxonomy" id="2597701"/>
    <lineage>
        <taxon>Bacteria</taxon>
        <taxon>Pseudomonadati</taxon>
        <taxon>Pseudomonadota</taxon>
        <taxon>Betaproteobacteria</taxon>
        <taxon>Burkholderiales</taxon>
        <taxon>Comamonadaceae</taxon>
        <taxon>Comamonas</taxon>
    </lineage>
</organism>
<keyword evidence="8" id="KW-1185">Reference proteome</keyword>
<dbReference type="PANTHER" id="PTHR45586:SF1">
    <property type="entry name" value="LIPOPOLYSACCHARIDE ASSEMBLY PROTEIN B"/>
    <property type="match status" value="1"/>
</dbReference>
<dbReference type="InterPro" id="IPR041166">
    <property type="entry name" value="Rubredoxin_2"/>
</dbReference>
<gene>
    <name evidence="4 7" type="primary">lapB</name>
    <name evidence="7" type="ORF">FOZ74_00225</name>
</gene>
<dbReference type="GO" id="GO:0046890">
    <property type="term" value="P:regulation of lipid biosynthetic process"/>
    <property type="evidence" value="ECO:0007669"/>
    <property type="project" value="UniProtKB-UniRule"/>
</dbReference>
<keyword evidence="4" id="KW-0812">Transmembrane</keyword>
<dbReference type="InterPro" id="IPR011990">
    <property type="entry name" value="TPR-like_helical_dom_sf"/>
</dbReference>
<evidence type="ECO:0000259" key="6">
    <source>
        <dbReference type="Pfam" id="PF18073"/>
    </source>
</evidence>